<keyword evidence="1" id="KW-1133">Transmembrane helix</keyword>
<name>A0A6C0LQU6_9ZZZZ</name>
<organism evidence="2">
    <name type="scientific">viral metagenome</name>
    <dbReference type="NCBI Taxonomy" id="1070528"/>
    <lineage>
        <taxon>unclassified sequences</taxon>
        <taxon>metagenomes</taxon>
        <taxon>organismal metagenomes</taxon>
    </lineage>
</organism>
<feature type="transmembrane region" description="Helical" evidence="1">
    <location>
        <begin position="108"/>
        <end position="127"/>
    </location>
</feature>
<proteinExistence type="predicted"/>
<evidence type="ECO:0000313" key="2">
    <source>
        <dbReference type="EMBL" id="QHU31964.1"/>
    </source>
</evidence>
<keyword evidence="1" id="KW-0472">Membrane</keyword>
<accession>A0A6C0LQU6</accession>
<reference evidence="2" key="1">
    <citation type="journal article" date="2020" name="Nature">
        <title>Giant virus diversity and host interactions through global metagenomics.</title>
        <authorList>
            <person name="Schulz F."/>
            <person name="Roux S."/>
            <person name="Paez-Espino D."/>
            <person name="Jungbluth S."/>
            <person name="Walsh D.A."/>
            <person name="Denef V.J."/>
            <person name="McMahon K.D."/>
            <person name="Konstantinidis K.T."/>
            <person name="Eloe-Fadrosh E.A."/>
            <person name="Kyrpides N.C."/>
            <person name="Woyke T."/>
        </authorList>
    </citation>
    <scope>NUCLEOTIDE SEQUENCE</scope>
    <source>
        <strain evidence="2">GVMAG-M-3300027963-41</strain>
    </source>
</reference>
<feature type="transmembrane region" description="Helical" evidence="1">
    <location>
        <begin position="86"/>
        <end position="102"/>
    </location>
</feature>
<protein>
    <submittedName>
        <fullName evidence="2">Uncharacterized protein</fullName>
    </submittedName>
</protein>
<dbReference type="AlphaFoldDB" id="A0A6C0LQU6"/>
<sequence>MATAANADLTYHVDPRLPVGDGVNETDPSHPSNIIKNLLQTQNQASTDAYYDSKPQRLPQGVKTTEPFAPLWTESVMTNPTQTQQILVISAILAILLCLVFVKLAANLFIKIAIVLVMVMCIHYLLARLEKRTV</sequence>
<evidence type="ECO:0000256" key="1">
    <source>
        <dbReference type="SAM" id="Phobius"/>
    </source>
</evidence>
<keyword evidence="1" id="KW-0812">Transmembrane</keyword>
<dbReference type="EMBL" id="MN740534">
    <property type="protein sequence ID" value="QHU31964.1"/>
    <property type="molecule type" value="Genomic_DNA"/>
</dbReference>